<dbReference type="PANTHER" id="PTHR11092">
    <property type="entry name" value="SUGAR NUCLEOTIDE EPIMERASE RELATED"/>
    <property type="match status" value="1"/>
</dbReference>
<dbReference type="Proteomes" id="UP000520814">
    <property type="component" value="Unassembled WGS sequence"/>
</dbReference>
<evidence type="ECO:0000313" key="5">
    <source>
        <dbReference type="Proteomes" id="UP000520814"/>
    </source>
</evidence>
<feature type="domain" description="NAD-dependent epimerase/dehydratase" evidence="2">
    <location>
        <begin position="4"/>
        <end position="211"/>
    </location>
</feature>
<dbReference type="EMBL" id="JACHGW010000004">
    <property type="protein sequence ID" value="MBB6052136.1"/>
    <property type="molecule type" value="Genomic_DNA"/>
</dbReference>
<accession>A0A7W9SSP6</accession>
<dbReference type="InterPro" id="IPR010099">
    <property type="entry name" value="SDR39U1"/>
</dbReference>
<evidence type="ECO:0000256" key="1">
    <source>
        <dbReference type="ARBA" id="ARBA00009353"/>
    </source>
</evidence>
<dbReference type="PANTHER" id="PTHR11092:SF0">
    <property type="entry name" value="EPIMERASE FAMILY PROTEIN SDR39U1"/>
    <property type="match status" value="1"/>
</dbReference>
<dbReference type="NCBIfam" id="TIGR01777">
    <property type="entry name" value="yfcH"/>
    <property type="match status" value="1"/>
</dbReference>
<dbReference type="Pfam" id="PF08338">
    <property type="entry name" value="DUF1731"/>
    <property type="match status" value="1"/>
</dbReference>
<name>A0A7W9SSP6_ARMRO</name>
<evidence type="ECO:0008006" key="6">
    <source>
        <dbReference type="Google" id="ProtNLM"/>
    </source>
</evidence>
<dbReference type="InterPro" id="IPR013549">
    <property type="entry name" value="DUF1731"/>
</dbReference>
<evidence type="ECO:0000259" key="3">
    <source>
        <dbReference type="Pfam" id="PF08338"/>
    </source>
</evidence>
<protein>
    <recommendedName>
        <fullName evidence="6">TIGR01777 family protein</fullName>
    </recommendedName>
</protein>
<organism evidence="4 5">
    <name type="scientific">Armatimonas rosea</name>
    <dbReference type="NCBI Taxonomy" id="685828"/>
    <lineage>
        <taxon>Bacteria</taxon>
        <taxon>Bacillati</taxon>
        <taxon>Armatimonadota</taxon>
        <taxon>Armatimonadia</taxon>
        <taxon>Armatimonadales</taxon>
        <taxon>Armatimonadaceae</taxon>
        <taxon>Armatimonas</taxon>
    </lineage>
</organism>
<gene>
    <name evidence="4" type="ORF">HNQ39_003957</name>
</gene>
<dbReference type="Gene3D" id="3.40.50.720">
    <property type="entry name" value="NAD(P)-binding Rossmann-like Domain"/>
    <property type="match status" value="1"/>
</dbReference>
<sequence length="295" mass="31697">MKLIITGGSGYCGKLLTAFFTERGDQVVVVSRQNGGWARLAELFNGADVVINLAGRSVNCRYTADNCAAIYASRLDTTRAVGEAIAACPNPPRVWLNASTATIYRDAQDREMDEATGEVGKGFSVDVATRWEQALADAPIPHTRKVALRAAMVMGPGSDGVFGAFLGLTKLGLGGPMAGGGQFVSWIHATDFCRAIAFLIEHEELSGAVNLAAPEPVTNRVFLTELRRALKMPIGLPSARWMLELGAYLRQTETELLLKSRRVVPGRLTKAGFTFTFPTWRAAAHALVGDKVDGN</sequence>
<dbReference type="SUPFAM" id="SSF51735">
    <property type="entry name" value="NAD(P)-binding Rossmann-fold domains"/>
    <property type="match status" value="1"/>
</dbReference>
<evidence type="ECO:0000259" key="2">
    <source>
        <dbReference type="Pfam" id="PF01370"/>
    </source>
</evidence>
<feature type="domain" description="DUF1731" evidence="3">
    <location>
        <begin position="240"/>
        <end position="286"/>
    </location>
</feature>
<dbReference type="Pfam" id="PF01370">
    <property type="entry name" value="Epimerase"/>
    <property type="match status" value="1"/>
</dbReference>
<comment type="similarity">
    <text evidence="1">Belongs to the NAD(P)-dependent epimerase/dehydratase family. SDR39U1 subfamily.</text>
</comment>
<comment type="caution">
    <text evidence="4">The sequence shown here is derived from an EMBL/GenBank/DDBJ whole genome shotgun (WGS) entry which is preliminary data.</text>
</comment>
<evidence type="ECO:0000313" key="4">
    <source>
        <dbReference type="EMBL" id="MBB6052136.1"/>
    </source>
</evidence>
<dbReference type="RefSeq" id="WP_184200602.1">
    <property type="nucleotide sequence ID" value="NZ_JACHGW010000004.1"/>
</dbReference>
<dbReference type="AlphaFoldDB" id="A0A7W9SSP6"/>
<dbReference type="InterPro" id="IPR036291">
    <property type="entry name" value="NAD(P)-bd_dom_sf"/>
</dbReference>
<dbReference type="InterPro" id="IPR001509">
    <property type="entry name" value="Epimerase_deHydtase"/>
</dbReference>
<keyword evidence="5" id="KW-1185">Reference proteome</keyword>
<proteinExistence type="inferred from homology"/>
<reference evidence="4 5" key="1">
    <citation type="submission" date="2020-08" db="EMBL/GenBank/DDBJ databases">
        <title>Genomic Encyclopedia of Type Strains, Phase IV (KMG-IV): sequencing the most valuable type-strain genomes for metagenomic binning, comparative biology and taxonomic classification.</title>
        <authorList>
            <person name="Goeker M."/>
        </authorList>
    </citation>
    <scope>NUCLEOTIDE SEQUENCE [LARGE SCALE GENOMIC DNA]</scope>
    <source>
        <strain evidence="4 5">DSM 23562</strain>
    </source>
</reference>